<sequence length="819" mass="90751">MAQSLGIRANALSRNAPRSISLHAYGPTTVFFSDTQCRSFSQSLAPKAKGGGIMTAQPVMPKMQPEMSFRSRLRDIRPEDMPTDFGLLPGTFVKPEGKDMPDLFKEPKDRLRMEWVWLKNWFSNVIGTLYYHKWNFKPGLPLELRERREIGKNLHHTMYTEFARGNERLIREKCCPGLAKNLIYRIKKRNVDERVSWSIEKYNRTPSTFFTGIRVLSDRATTIPDFADSGIRQIVLRISSQQSRQTFSAASGHLSALSAPVKTQDCTEYIVIQKVRINGIQKDWEIWGFTKPTTLEDLESPYFATGLTFKERVQAMQDMMTGKRGASRDPARFTSNMMKLSQLLASNRKPWALRLRASNWFTVFVVTFAVFTDIFLYGVIVPVIPFALQHRANVDATRAICGWFSDTISMRRLPLLLGLAALLGATIMLNVATSLAVFIIGRLLQGISAAVVWVVGLALMADTVPREMLAQYMGYVSLGMTSGFMLGPLLGGILYQRTGYNGVWALCYAFIGLDFVLRIVLIEKKDAKRWIEDTSNEIPIEEGVVIESYQDNVDHPHAPGSKEQNVDGLPAVQPTPSSPPDLLSGLGSSSATSKLTQKLPAVVALLASRRLLASLFASIAQATLIASFDSVLPLFVSETFSWGSLQSGILYLAIVVPTLASPALGYLGDKYGGRWFAAAGFLLACPMFVLLRLVTHNSISQKVLLVALLVLIGLAMTLSFPLIMAEITHIVSAKERSRPKGTFGAKGGAYAQAYGLFNMAFAVGTLIGPIWAGLIKQDYGWATMAWTLGLLSGVTAVPCVIWVDGSIRKRRKRRMELMP</sequence>
<keyword evidence="10" id="KW-1185">Reference proteome</keyword>
<comment type="subcellular location">
    <subcellularLocation>
        <location evidence="1">Membrane</location>
        <topology evidence="1">Multi-pass membrane protein</topology>
    </subcellularLocation>
</comment>
<dbReference type="InterPro" id="IPR011701">
    <property type="entry name" value="MFS"/>
</dbReference>
<accession>A0A1Q5QAX0</accession>
<dbReference type="PANTHER" id="PTHR23506:SF23">
    <property type="entry name" value="GH10249P"/>
    <property type="match status" value="1"/>
</dbReference>
<feature type="transmembrane region" description="Helical" evidence="7">
    <location>
        <begin position="753"/>
        <end position="772"/>
    </location>
</feature>
<evidence type="ECO:0000256" key="5">
    <source>
        <dbReference type="ARBA" id="ARBA00023136"/>
    </source>
</evidence>
<gene>
    <name evidence="9" type="ORF">UA08_02003</name>
</gene>
<feature type="domain" description="Major facilitator superfamily (MFS) profile" evidence="8">
    <location>
        <begin position="334"/>
        <end position="811"/>
    </location>
</feature>
<keyword evidence="4 7" id="KW-1133">Transmembrane helix</keyword>
<feature type="transmembrane region" description="Helical" evidence="7">
    <location>
        <begin position="615"/>
        <end position="636"/>
    </location>
</feature>
<dbReference type="InterPro" id="IPR050930">
    <property type="entry name" value="MFS_Vesicular_Transporter"/>
</dbReference>
<evidence type="ECO:0000256" key="4">
    <source>
        <dbReference type="ARBA" id="ARBA00022989"/>
    </source>
</evidence>
<keyword evidence="3 7" id="KW-0812">Transmembrane</keyword>
<feature type="compositionally biased region" description="Low complexity" evidence="6">
    <location>
        <begin position="580"/>
        <end position="589"/>
    </location>
</feature>
<dbReference type="RefSeq" id="XP_020123214.1">
    <property type="nucleotide sequence ID" value="XM_020261729.1"/>
</dbReference>
<dbReference type="GeneID" id="31001758"/>
<evidence type="ECO:0000256" key="2">
    <source>
        <dbReference type="ARBA" id="ARBA00022448"/>
    </source>
</evidence>
<dbReference type="GO" id="GO:0016020">
    <property type="term" value="C:membrane"/>
    <property type="evidence" value="ECO:0007669"/>
    <property type="project" value="UniProtKB-SubCell"/>
</dbReference>
<dbReference type="Gene3D" id="1.20.1720.10">
    <property type="entry name" value="Multidrug resistance protein D"/>
    <property type="match status" value="1"/>
</dbReference>
<dbReference type="Gene3D" id="1.20.1250.20">
    <property type="entry name" value="MFS general substrate transporter like domains"/>
    <property type="match status" value="1"/>
</dbReference>
<feature type="transmembrane region" description="Helical" evidence="7">
    <location>
        <begin position="784"/>
        <end position="805"/>
    </location>
</feature>
<feature type="transmembrane region" description="Helical" evidence="7">
    <location>
        <begin position="675"/>
        <end position="694"/>
    </location>
</feature>
<dbReference type="Gene3D" id="3.10.450.240">
    <property type="match status" value="1"/>
</dbReference>
<dbReference type="PROSITE" id="PS50850">
    <property type="entry name" value="MFS"/>
    <property type="match status" value="1"/>
</dbReference>
<feature type="transmembrane region" description="Helical" evidence="7">
    <location>
        <begin position="472"/>
        <end position="495"/>
    </location>
</feature>
<dbReference type="Proteomes" id="UP000214365">
    <property type="component" value="Unassembled WGS sequence"/>
</dbReference>
<dbReference type="PANTHER" id="PTHR23506">
    <property type="entry name" value="GH10249P"/>
    <property type="match status" value="1"/>
</dbReference>
<dbReference type="SUPFAM" id="SSF103473">
    <property type="entry name" value="MFS general substrate transporter"/>
    <property type="match status" value="1"/>
</dbReference>
<feature type="transmembrane region" description="Helical" evidence="7">
    <location>
        <begin position="439"/>
        <end position="460"/>
    </location>
</feature>
<reference evidence="9 10" key="1">
    <citation type="submission" date="2015-06" db="EMBL/GenBank/DDBJ databases">
        <title>Talaromyces atroroseus IBT 11181 draft genome.</title>
        <authorList>
            <person name="Rasmussen K.B."/>
            <person name="Rasmussen S."/>
            <person name="Petersen B."/>
            <person name="Sicheritz-Ponten T."/>
            <person name="Mortensen U.H."/>
            <person name="Thrane U."/>
        </authorList>
    </citation>
    <scope>NUCLEOTIDE SEQUENCE [LARGE SCALE GENOMIC DNA]</scope>
    <source>
        <strain evidence="9 10">IBT 11181</strain>
    </source>
</reference>
<evidence type="ECO:0000259" key="8">
    <source>
        <dbReference type="PROSITE" id="PS50850"/>
    </source>
</evidence>
<evidence type="ECO:0000313" key="10">
    <source>
        <dbReference type="Proteomes" id="UP000214365"/>
    </source>
</evidence>
<dbReference type="CDD" id="cd17325">
    <property type="entry name" value="MFS_MdtG_SLC18_like"/>
    <property type="match status" value="1"/>
</dbReference>
<dbReference type="GO" id="GO:0022857">
    <property type="term" value="F:transmembrane transporter activity"/>
    <property type="evidence" value="ECO:0007669"/>
    <property type="project" value="InterPro"/>
</dbReference>
<evidence type="ECO:0000256" key="1">
    <source>
        <dbReference type="ARBA" id="ARBA00004141"/>
    </source>
</evidence>
<feature type="transmembrane region" description="Helical" evidence="7">
    <location>
        <begin position="360"/>
        <end position="388"/>
    </location>
</feature>
<protein>
    <recommendedName>
        <fullName evidence="8">Major facilitator superfamily (MFS) profile domain-containing protein</fullName>
    </recommendedName>
</protein>
<feature type="transmembrane region" description="Helical" evidence="7">
    <location>
        <begin position="648"/>
        <end position="668"/>
    </location>
</feature>
<name>A0A1Q5QAX0_TALAT</name>
<organism evidence="9 10">
    <name type="scientific">Talaromyces atroroseus</name>
    <dbReference type="NCBI Taxonomy" id="1441469"/>
    <lineage>
        <taxon>Eukaryota</taxon>
        <taxon>Fungi</taxon>
        <taxon>Dikarya</taxon>
        <taxon>Ascomycota</taxon>
        <taxon>Pezizomycotina</taxon>
        <taxon>Eurotiomycetes</taxon>
        <taxon>Eurotiomycetidae</taxon>
        <taxon>Eurotiales</taxon>
        <taxon>Trichocomaceae</taxon>
        <taxon>Talaromyces</taxon>
        <taxon>Talaromyces sect. Trachyspermi</taxon>
    </lineage>
</organism>
<dbReference type="Pfam" id="PF07690">
    <property type="entry name" value="MFS_1"/>
    <property type="match status" value="1"/>
</dbReference>
<dbReference type="InterPro" id="IPR020846">
    <property type="entry name" value="MFS_dom"/>
</dbReference>
<feature type="transmembrane region" description="Helical" evidence="7">
    <location>
        <begin position="706"/>
        <end position="732"/>
    </location>
</feature>
<comment type="caution">
    <text evidence="9">The sequence shown here is derived from an EMBL/GenBank/DDBJ whole genome shotgun (WGS) entry which is preliminary data.</text>
</comment>
<keyword evidence="5 7" id="KW-0472">Membrane</keyword>
<dbReference type="STRING" id="1441469.A0A1Q5QAX0"/>
<dbReference type="AlphaFoldDB" id="A0A1Q5QAX0"/>
<feature type="transmembrane region" description="Helical" evidence="7">
    <location>
        <begin position="501"/>
        <end position="521"/>
    </location>
</feature>
<feature type="transmembrane region" description="Helical" evidence="7">
    <location>
        <begin position="413"/>
        <end position="433"/>
    </location>
</feature>
<evidence type="ECO:0000313" key="9">
    <source>
        <dbReference type="EMBL" id="OKL63093.1"/>
    </source>
</evidence>
<dbReference type="EMBL" id="LFMY01000002">
    <property type="protein sequence ID" value="OKL63093.1"/>
    <property type="molecule type" value="Genomic_DNA"/>
</dbReference>
<evidence type="ECO:0000256" key="6">
    <source>
        <dbReference type="SAM" id="MobiDB-lite"/>
    </source>
</evidence>
<dbReference type="InterPro" id="IPR036259">
    <property type="entry name" value="MFS_trans_sf"/>
</dbReference>
<evidence type="ECO:0000256" key="3">
    <source>
        <dbReference type="ARBA" id="ARBA00022692"/>
    </source>
</evidence>
<evidence type="ECO:0000256" key="7">
    <source>
        <dbReference type="SAM" id="Phobius"/>
    </source>
</evidence>
<keyword evidence="2" id="KW-0813">Transport</keyword>
<dbReference type="OrthoDB" id="5086884at2759"/>
<feature type="region of interest" description="Disordered" evidence="6">
    <location>
        <begin position="556"/>
        <end position="589"/>
    </location>
</feature>
<proteinExistence type="predicted"/>